<evidence type="ECO:0000256" key="1">
    <source>
        <dbReference type="ARBA" id="ARBA00010886"/>
    </source>
</evidence>
<comment type="caution">
    <text evidence="10">The sequence shown here is derived from an EMBL/GenBank/DDBJ whole genome shotgun (WGS) entry which is preliminary data.</text>
</comment>
<evidence type="ECO:0000259" key="9">
    <source>
        <dbReference type="PROSITE" id="PS50011"/>
    </source>
</evidence>
<evidence type="ECO:0000313" key="10">
    <source>
        <dbReference type="EMBL" id="KAK2948807.1"/>
    </source>
</evidence>
<gene>
    <name evidence="10" type="ORF">BLNAU_16257</name>
</gene>
<feature type="region of interest" description="Disordered" evidence="8">
    <location>
        <begin position="387"/>
        <end position="459"/>
    </location>
</feature>
<evidence type="ECO:0000256" key="6">
    <source>
        <dbReference type="ARBA" id="ARBA00022840"/>
    </source>
</evidence>
<sequence>MTSNQSESGTIVVEAEDISLKMKKLSLAKNDELLNMGSTVETVETAIFSPVPDTNESSLTSLFDSSTSAPQSTTHVSPDPTPPKPVPKPKSSTKFIPKMIGPYIYHSTIGQGSFGAVYRVVCTKDQETYAMKMLSCMTDEDHERNEREIANFRKFQHPNVVTFIDSQFDGNTHTLVMELCQHSLHTVMKNCEATGTSLPLHVIYAMMEGILSAITFLHEHDKFYGDLKPDNVLIAQDGTAKLGDFGGVTGAGTQKTGSSSEQGTIQYWPPEMFLSSGGVQTMKGDVWAFGLMLLQLMTGKSWIEGTNALEIAKSIENFSIDEATQGMESDVATLFRLLLDKTPENRISSAELSKSTRLMAILGPPTPLSQYYAAKLAKQEEIISQLKANQKPNKNEPVSTSKKSSFKEDPKSMNASQRDVRGEDLPQSRRSIPEAPSSVNTTEDINSTSGSAQPSNQLVIGKQKYPLKMPIPRHFDITGQKVARTSHDFPHKPGPHYSTCLVNRTFADCIVSIQVSSPRLAHIGDAGNIYLGFIRSDQNLPNADSRLGDLPHSAALSFFSGHLFVNHSNSGPFIRHGHAICDKIPHRAIIRMELDLRPAKPTARFFVNNTEANKYLLNIPRTVKLAWTLYIETTSMVVDQIDIMKDPTPISPNIPSMSF</sequence>
<feature type="binding site" evidence="7">
    <location>
        <position position="132"/>
    </location>
    <ligand>
        <name>ATP</name>
        <dbReference type="ChEBI" id="CHEBI:30616"/>
    </ligand>
</feature>
<dbReference type="PANTHER" id="PTHR43671">
    <property type="entry name" value="SERINE/THREONINE-PROTEIN KINASE NEK"/>
    <property type="match status" value="1"/>
</dbReference>
<evidence type="ECO:0000256" key="8">
    <source>
        <dbReference type="SAM" id="MobiDB-lite"/>
    </source>
</evidence>
<dbReference type="CDD" id="cd14014">
    <property type="entry name" value="STKc_PknB_like"/>
    <property type="match status" value="1"/>
</dbReference>
<evidence type="ECO:0000256" key="3">
    <source>
        <dbReference type="ARBA" id="ARBA00022679"/>
    </source>
</evidence>
<keyword evidence="11" id="KW-1185">Reference proteome</keyword>
<dbReference type="SMART" id="SM00220">
    <property type="entry name" value="S_TKc"/>
    <property type="match status" value="1"/>
</dbReference>
<keyword evidence="3 10" id="KW-0808">Transferase</keyword>
<reference evidence="10 11" key="1">
    <citation type="journal article" date="2022" name="bioRxiv">
        <title>Genomics of Preaxostyla Flagellates Illuminates Evolutionary Transitions and the Path Towards Mitochondrial Loss.</title>
        <authorList>
            <person name="Novak L.V.F."/>
            <person name="Treitli S.C."/>
            <person name="Pyrih J."/>
            <person name="Halakuc P."/>
            <person name="Pipaliya S.V."/>
            <person name="Vacek V."/>
            <person name="Brzon O."/>
            <person name="Soukal P."/>
            <person name="Eme L."/>
            <person name="Dacks J.B."/>
            <person name="Karnkowska A."/>
            <person name="Elias M."/>
            <person name="Hampl V."/>
        </authorList>
    </citation>
    <scope>NUCLEOTIDE SEQUENCE [LARGE SCALE GENOMIC DNA]</scope>
    <source>
        <strain evidence="10">NAU3</strain>
        <tissue evidence="10">Gut</tissue>
    </source>
</reference>
<dbReference type="Proteomes" id="UP001281761">
    <property type="component" value="Unassembled WGS sequence"/>
</dbReference>
<dbReference type="EC" id="2.7.11.1" evidence="2"/>
<dbReference type="InterPro" id="IPR017441">
    <property type="entry name" value="Protein_kinase_ATP_BS"/>
</dbReference>
<dbReference type="InterPro" id="IPR000719">
    <property type="entry name" value="Prot_kinase_dom"/>
</dbReference>
<comment type="similarity">
    <text evidence="1">Belongs to the protein kinase superfamily. NEK Ser/Thr protein kinase family. NIMA subfamily.</text>
</comment>
<dbReference type="InterPro" id="IPR011009">
    <property type="entry name" value="Kinase-like_dom_sf"/>
</dbReference>
<dbReference type="GO" id="GO:0004674">
    <property type="term" value="F:protein serine/threonine kinase activity"/>
    <property type="evidence" value="ECO:0007669"/>
    <property type="project" value="UniProtKB-EC"/>
</dbReference>
<dbReference type="InterPro" id="IPR050660">
    <property type="entry name" value="NEK_Ser/Thr_kinase"/>
</dbReference>
<feature type="compositionally biased region" description="Low complexity" evidence="8">
    <location>
        <begin position="57"/>
        <end position="68"/>
    </location>
</feature>
<proteinExistence type="inferred from homology"/>
<protein>
    <recommendedName>
        <fullName evidence="2">non-specific serine/threonine protein kinase</fullName>
        <ecNumber evidence="2">2.7.11.1</ecNumber>
    </recommendedName>
</protein>
<evidence type="ECO:0000313" key="11">
    <source>
        <dbReference type="Proteomes" id="UP001281761"/>
    </source>
</evidence>
<accession>A0ABQ9XDT0</accession>
<feature type="compositionally biased region" description="Polar residues" evidence="8">
    <location>
        <begin position="437"/>
        <end position="458"/>
    </location>
</feature>
<feature type="domain" description="Protein kinase" evidence="9">
    <location>
        <begin position="103"/>
        <end position="358"/>
    </location>
</feature>
<name>A0ABQ9XDT0_9EUKA</name>
<dbReference type="Gene3D" id="1.10.510.10">
    <property type="entry name" value="Transferase(Phosphotransferase) domain 1"/>
    <property type="match status" value="1"/>
</dbReference>
<feature type="compositionally biased region" description="Basic and acidic residues" evidence="8">
    <location>
        <begin position="418"/>
        <end position="427"/>
    </location>
</feature>
<dbReference type="SUPFAM" id="SSF56112">
    <property type="entry name" value="Protein kinase-like (PK-like)"/>
    <property type="match status" value="1"/>
</dbReference>
<keyword evidence="6 7" id="KW-0067">ATP-binding</keyword>
<organism evidence="10 11">
    <name type="scientific">Blattamonas nauphoetae</name>
    <dbReference type="NCBI Taxonomy" id="2049346"/>
    <lineage>
        <taxon>Eukaryota</taxon>
        <taxon>Metamonada</taxon>
        <taxon>Preaxostyla</taxon>
        <taxon>Oxymonadida</taxon>
        <taxon>Blattamonas</taxon>
    </lineage>
</organism>
<dbReference type="PANTHER" id="PTHR43671:SF13">
    <property type="entry name" value="SERINE_THREONINE-PROTEIN KINASE NEK2"/>
    <property type="match status" value="1"/>
</dbReference>
<feature type="compositionally biased region" description="Pro residues" evidence="8">
    <location>
        <begin position="79"/>
        <end position="88"/>
    </location>
</feature>
<evidence type="ECO:0000256" key="5">
    <source>
        <dbReference type="ARBA" id="ARBA00022777"/>
    </source>
</evidence>
<evidence type="ECO:0000256" key="2">
    <source>
        <dbReference type="ARBA" id="ARBA00012513"/>
    </source>
</evidence>
<dbReference type="Pfam" id="PF00069">
    <property type="entry name" value="Pkinase"/>
    <property type="match status" value="1"/>
</dbReference>
<keyword evidence="5 10" id="KW-0418">Kinase</keyword>
<evidence type="ECO:0000256" key="4">
    <source>
        <dbReference type="ARBA" id="ARBA00022741"/>
    </source>
</evidence>
<dbReference type="PROSITE" id="PS00107">
    <property type="entry name" value="PROTEIN_KINASE_ATP"/>
    <property type="match status" value="1"/>
</dbReference>
<feature type="compositionally biased region" description="Polar residues" evidence="8">
    <location>
        <begin position="387"/>
        <end position="403"/>
    </location>
</feature>
<keyword evidence="4 7" id="KW-0547">Nucleotide-binding</keyword>
<dbReference type="PROSITE" id="PS50011">
    <property type="entry name" value="PROTEIN_KINASE_DOM"/>
    <property type="match status" value="1"/>
</dbReference>
<dbReference type="EMBL" id="JARBJD010000168">
    <property type="protein sequence ID" value="KAK2948807.1"/>
    <property type="molecule type" value="Genomic_DNA"/>
</dbReference>
<evidence type="ECO:0000256" key="7">
    <source>
        <dbReference type="PROSITE-ProRule" id="PRU10141"/>
    </source>
</evidence>
<feature type="region of interest" description="Disordered" evidence="8">
    <location>
        <begin position="50"/>
        <end position="93"/>
    </location>
</feature>